<reference evidence="7 9" key="1">
    <citation type="journal article" date="2015" name="Int. J. Syst. Evol. Microbiol.">
        <title>Mariniphaga sediminis sp. nov., isolated from coastal sediment.</title>
        <authorList>
            <person name="Wang F.Q."/>
            <person name="Shen Q.Y."/>
            <person name="Chen G.J."/>
            <person name="Du Z.J."/>
        </authorList>
    </citation>
    <scope>NUCLEOTIDE SEQUENCE [LARGE SCALE GENOMIC DNA]</scope>
    <source>
        <strain evidence="7 9">SY21</strain>
    </source>
</reference>
<keyword evidence="4" id="KW-0288">FMN</keyword>
<sequence>MKFAELINRRYSVRSYKDTPVDDKKILQILEAARLAPSAVNFQPWHFIVIKKTENLVKLHNAYQRDWFKTAPVVILACADHSQSWKRSIDGKDSAEIDVAIAIDHLTLQAAELGLGTCWVCNFDTQRSAEALKLPGYIVPVAMIPLGYPEEEKIPPKKRKQLEEIVHWEEFKQHYS</sequence>
<evidence type="ECO:0000256" key="4">
    <source>
        <dbReference type="ARBA" id="ARBA00022643"/>
    </source>
</evidence>
<feature type="domain" description="Nitroreductase" evidence="6">
    <location>
        <begin position="61"/>
        <end position="148"/>
    </location>
</feature>
<dbReference type="RefSeq" id="WP_119348381.1">
    <property type="nucleotide sequence ID" value="NZ_QWET01000002.1"/>
</dbReference>
<dbReference type="InterPro" id="IPR029479">
    <property type="entry name" value="Nitroreductase"/>
</dbReference>
<dbReference type="SUPFAM" id="SSF55469">
    <property type="entry name" value="FMN-dependent nitroreductase-like"/>
    <property type="match status" value="1"/>
</dbReference>
<dbReference type="Pfam" id="PF00881">
    <property type="entry name" value="Nitroreductase"/>
    <property type="match status" value="2"/>
</dbReference>
<evidence type="ECO:0000259" key="6">
    <source>
        <dbReference type="Pfam" id="PF00881"/>
    </source>
</evidence>
<evidence type="ECO:0000256" key="5">
    <source>
        <dbReference type="ARBA" id="ARBA00023002"/>
    </source>
</evidence>
<evidence type="ECO:0000256" key="1">
    <source>
        <dbReference type="ARBA" id="ARBA00001917"/>
    </source>
</evidence>
<dbReference type="InterPro" id="IPR000415">
    <property type="entry name" value="Nitroreductase-like"/>
</dbReference>
<gene>
    <name evidence="8" type="ORF">D1164_02555</name>
    <name evidence="7" type="ORF">D1164_15505</name>
</gene>
<accession>A0A399CZ37</accession>
<keyword evidence="9" id="KW-1185">Reference proteome</keyword>
<evidence type="ECO:0000313" key="7">
    <source>
        <dbReference type="EMBL" id="RIH64228.1"/>
    </source>
</evidence>
<dbReference type="AlphaFoldDB" id="A0A399CZ37"/>
<proteinExistence type="inferred from homology"/>
<keyword evidence="5" id="KW-0560">Oxidoreductase</keyword>
<name>A0A399CZ37_9BACT</name>
<evidence type="ECO:0000313" key="9">
    <source>
        <dbReference type="Proteomes" id="UP000266441"/>
    </source>
</evidence>
<dbReference type="Gene3D" id="3.40.109.10">
    <property type="entry name" value="NADH Oxidase"/>
    <property type="match status" value="1"/>
</dbReference>
<evidence type="ECO:0000256" key="3">
    <source>
        <dbReference type="ARBA" id="ARBA00022630"/>
    </source>
</evidence>
<feature type="domain" description="Nitroreductase" evidence="6">
    <location>
        <begin position="7"/>
        <end position="58"/>
    </location>
</feature>
<organism evidence="7 9">
    <name type="scientific">Mariniphaga sediminis</name>
    <dbReference type="NCBI Taxonomy" id="1628158"/>
    <lineage>
        <taxon>Bacteria</taxon>
        <taxon>Pseudomonadati</taxon>
        <taxon>Bacteroidota</taxon>
        <taxon>Bacteroidia</taxon>
        <taxon>Marinilabiliales</taxon>
        <taxon>Prolixibacteraceae</taxon>
        <taxon>Mariniphaga</taxon>
    </lineage>
</organism>
<keyword evidence="3" id="KW-0285">Flavoprotein</keyword>
<evidence type="ECO:0000313" key="8">
    <source>
        <dbReference type="EMBL" id="RIH66507.1"/>
    </source>
</evidence>
<dbReference type="OrthoDB" id="9809288at2"/>
<evidence type="ECO:0000256" key="2">
    <source>
        <dbReference type="ARBA" id="ARBA00007118"/>
    </source>
</evidence>
<protein>
    <submittedName>
        <fullName evidence="7">Nitroreductase</fullName>
    </submittedName>
</protein>
<comment type="caution">
    <text evidence="7">The sequence shown here is derived from an EMBL/GenBank/DDBJ whole genome shotgun (WGS) entry which is preliminary data.</text>
</comment>
<dbReference type="EMBL" id="QWET01000002">
    <property type="protein sequence ID" value="RIH66507.1"/>
    <property type="molecule type" value="Genomic_DNA"/>
</dbReference>
<dbReference type="Proteomes" id="UP000266441">
    <property type="component" value="Unassembled WGS sequence"/>
</dbReference>
<dbReference type="EMBL" id="QWET01000012">
    <property type="protein sequence ID" value="RIH64228.1"/>
    <property type="molecule type" value="Genomic_DNA"/>
</dbReference>
<dbReference type="CDD" id="cd20609">
    <property type="entry name" value="nitroreductase"/>
    <property type="match status" value="1"/>
</dbReference>
<reference evidence="7" key="2">
    <citation type="submission" date="2018-08" db="EMBL/GenBank/DDBJ databases">
        <authorList>
            <person name="Ferrada E.E."/>
            <person name="Latorre B.A."/>
        </authorList>
    </citation>
    <scope>NUCLEOTIDE SEQUENCE</scope>
    <source>
        <strain evidence="7">SY21</strain>
    </source>
</reference>
<comment type="similarity">
    <text evidence="2">Belongs to the nitroreductase family.</text>
</comment>
<dbReference type="GO" id="GO:0016491">
    <property type="term" value="F:oxidoreductase activity"/>
    <property type="evidence" value="ECO:0007669"/>
    <property type="project" value="UniProtKB-KW"/>
</dbReference>
<comment type="cofactor">
    <cofactor evidence="1">
        <name>FMN</name>
        <dbReference type="ChEBI" id="CHEBI:58210"/>
    </cofactor>
</comment>
<dbReference type="PANTHER" id="PTHR43673:SF2">
    <property type="entry name" value="NITROREDUCTASE"/>
    <property type="match status" value="1"/>
</dbReference>
<dbReference type="PANTHER" id="PTHR43673">
    <property type="entry name" value="NAD(P)H NITROREDUCTASE YDGI-RELATED"/>
    <property type="match status" value="1"/>
</dbReference>